<dbReference type="InterPro" id="IPR028994">
    <property type="entry name" value="Integrin_alpha_N"/>
</dbReference>
<dbReference type="InterPro" id="IPR013517">
    <property type="entry name" value="FG-GAP"/>
</dbReference>
<organism evidence="2 3">
    <name type="scientific">Engelhardtia mirabilis</name>
    <dbReference type="NCBI Taxonomy" id="2528011"/>
    <lineage>
        <taxon>Bacteria</taxon>
        <taxon>Pseudomonadati</taxon>
        <taxon>Planctomycetota</taxon>
        <taxon>Planctomycetia</taxon>
        <taxon>Planctomycetia incertae sedis</taxon>
        <taxon>Engelhardtia</taxon>
    </lineage>
</organism>
<dbReference type="Proteomes" id="UP000316921">
    <property type="component" value="Chromosome"/>
</dbReference>
<dbReference type="RefSeq" id="WP_145062376.1">
    <property type="nucleotide sequence ID" value="NZ_CP036287.1"/>
</dbReference>
<gene>
    <name evidence="2" type="ORF">Pla133_06660</name>
</gene>
<dbReference type="SUPFAM" id="SSF69318">
    <property type="entry name" value="Integrin alpha N-terminal domain"/>
    <property type="match status" value="3"/>
</dbReference>
<dbReference type="EMBL" id="CP036287">
    <property type="protein sequence ID" value="QDU65601.1"/>
    <property type="molecule type" value="Genomic_DNA"/>
</dbReference>
<dbReference type="Gene3D" id="2.130.10.130">
    <property type="entry name" value="Integrin alpha, N-terminal"/>
    <property type="match status" value="1"/>
</dbReference>
<name>A0A518BF51_9BACT</name>
<dbReference type="PANTHER" id="PTHR44103">
    <property type="entry name" value="PROPROTEIN CONVERTASE P"/>
    <property type="match status" value="1"/>
</dbReference>
<reference evidence="2 3" key="1">
    <citation type="submission" date="2019-02" db="EMBL/GenBank/DDBJ databases">
        <title>Deep-cultivation of Planctomycetes and their phenomic and genomic characterization uncovers novel biology.</title>
        <authorList>
            <person name="Wiegand S."/>
            <person name="Jogler M."/>
            <person name="Boedeker C."/>
            <person name="Pinto D."/>
            <person name="Vollmers J."/>
            <person name="Rivas-Marin E."/>
            <person name="Kohn T."/>
            <person name="Peeters S.H."/>
            <person name="Heuer A."/>
            <person name="Rast P."/>
            <person name="Oberbeckmann S."/>
            <person name="Bunk B."/>
            <person name="Jeske O."/>
            <person name="Meyerdierks A."/>
            <person name="Storesund J.E."/>
            <person name="Kallscheuer N."/>
            <person name="Luecker S."/>
            <person name="Lage O.M."/>
            <person name="Pohl T."/>
            <person name="Merkel B.J."/>
            <person name="Hornburger P."/>
            <person name="Mueller R.-W."/>
            <person name="Bruemmer F."/>
            <person name="Labrenz M."/>
            <person name="Spormann A.M."/>
            <person name="Op den Camp H."/>
            <person name="Overmann J."/>
            <person name="Amann R."/>
            <person name="Jetten M.S.M."/>
            <person name="Mascher T."/>
            <person name="Medema M.H."/>
            <person name="Devos D.P."/>
            <person name="Kaster A.-K."/>
            <person name="Ovreas L."/>
            <person name="Rohde M."/>
            <person name="Galperin M.Y."/>
            <person name="Jogler C."/>
        </authorList>
    </citation>
    <scope>NUCLEOTIDE SEQUENCE [LARGE SCALE GENOMIC DNA]</scope>
    <source>
        <strain evidence="2 3">Pla133</strain>
    </source>
</reference>
<keyword evidence="1" id="KW-0732">Signal</keyword>
<evidence type="ECO:0000313" key="3">
    <source>
        <dbReference type="Proteomes" id="UP000316921"/>
    </source>
</evidence>
<evidence type="ECO:0000313" key="2">
    <source>
        <dbReference type="EMBL" id="QDU65601.1"/>
    </source>
</evidence>
<protein>
    <submittedName>
        <fullName evidence="2">FG-GAP repeat protein</fullName>
    </submittedName>
</protein>
<evidence type="ECO:0000256" key="1">
    <source>
        <dbReference type="ARBA" id="ARBA00022729"/>
    </source>
</evidence>
<sequence length="877" mass="89813">MTFFLLLLTPLSAAPQLPEPLFEDRHRALPIDSASTLGGVLVDLDADGDLDLVRSNAIGSPPVRIALNSGGGIFTDRTDLMPASPGAIASDVAVGDVDGDGDLDLVTAGGDAEPGVFETTNRDRVYLNDGSGAYQELVGAFSETDVLSYAIELVDLDGDLDLDVAIARRSGPNRILLNDGTGLFSPLAVTDATSLDTRAVLAIDLDLDLDQDLVFINADGPHEVYRNLGAGVFVDASSILAAFAPTRAAAVGDVDGNGLDDLLLDGAVAERTGPASFAIGAGTAPNARHKLELLDADGDGDLDAISPDNGNVAGSGLWLNDGTGGFIDVGGGLDSLAPAVFEATVGDVDGDGDLDVVLGRGNVYYVGERFGDALFLSDGSGQFMNSTQPAPPIPTVEDLGVDAELFDMDGDGDLDAAVGTFTNAQGGSFEPMINLYRNTGGGLFEDASGGIPPYIGLVLATAHGDADGDGDVDLWTAGTSDDDGSGGGLVRYLNDGSGNFSTVSSVPFTNKMTSVELADLDGDGDLDAIAGTTVTQPPYLATALVLQQPGGATTVDGAQFANPLMNVNDLALGDLDGDGSVDAFFANRAGSAPIGFTDGSDRVWLNDGSAGFTLHAGALSTPAVFSNRVAFGDVDADGDLDAFVDSTGVDRLFLNDGTATFTATEFLPPVEIVTDALRFADVDLDGDQDLVGVGSGVGYLWVNTGGNLAAPIQSAFPGGANGARGFDLADVDGDGDEDLFVAADGTYTPGFISTGGRGPDHLWTNRTRNLTWKRVPSLGKPLEIETCVEATSLALLWTSPGRAAIDVGFGTLWIDPLGAFQVDSYVVAGPGCVTNSYLLPANPALSGLEIWLQAGVVPSGGAEPWLSGLEVVPLTTL</sequence>
<dbReference type="AlphaFoldDB" id="A0A518BF51"/>
<dbReference type="PANTHER" id="PTHR44103:SF1">
    <property type="entry name" value="PROPROTEIN CONVERTASE P"/>
    <property type="match status" value="1"/>
</dbReference>
<keyword evidence="3" id="KW-1185">Reference proteome</keyword>
<dbReference type="KEGG" id="pbap:Pla133_06660"/>
<accession>A0A518BF51</accession>
<dbReference type="Pfam" id="PF13517">
    <property type="entry name" value="FG-GAP_3"/>
    <property type="match status" value="5"/>
</dbReference>
<proteinExistence type="predicted"/>